<feature type="region of interest" description="Disordered" evidence="3">
    <location>
        <begin position="456"/>
        <end position="499"/>
    </location>
</feature>
<dbReference type="InterPro" id="IPR002562">
    <property type="entry name" value="3'-5'_exonuclease_dom"/>
</dbReference>
<dbReference type="InterPro" id="IPR036397">
    <property type="entry name" value="RNaseH_sf"/>
</dbReference>
<feature type="compositionally biased region" description="Basic and acidic residues" evidence="3">
    <location>
        <begin position="103"/>
        <end position="123"/>
    </location>
</feature>
<dbReference type="Pfam" id="PF01612">
    <property type="entry name" value="DNA_pol_A_exo1"/>
    <property type="match status" value="1"/>
</dbReference>
<dbReference type="CDD" id="cd06141">
    <property type="entry name" value="WRN_exo"/>
    <property type="match status" value="1"/>
</dbReference>
<dbReference type="InterPro" id="IPR051132">
    <property type="entry name" value="3-5_Exonuclease_domain"/>
</dbReference>
<sequence>MSQTPTKGSRYPASWSLWTPNNGIMFGGTSASASATPSAAPRQQPPLPNVVYPLLPLAAYSAPAVPFVSKRTFHAAAQKADDAPAPIEQLVEETVAFKDLKEEEAEKKAEEKTEEKEESKEILPPETTLDFKIPADVFRAARDAAEGTPESYFSYAMYRRQATDSNNKENNNKENNNKAKGSSASAPATVKVHYCKSKHTTDRVCTEHFKGEPLLGFDLEWMPTATKFQGARQNVCLMQIASPSRIGLFHLSLYPKGKDGDADSDLVGPALRSILEDPTSLKTGVAIKGDATRVEKYLGVKMRGVFELSHLHKLVVHSKTGEMHLVNKKLVSLANQTREHLGLPMFKGQDIRSSDWSRAIAMDQIIYSASDAYAAVQIFSVLDKQRKNLKPTPPLPACIEQNLPIKLAGGVVAAAAATEESGEAEDIVEDNAGTTPVRKMTPEYIAQATKTVEFEAEADTDASGATPAKPTTPKARTPTPRSPRTPKIPKTPAAPKDPRITAAEEWLARYRTTASAAGRTVRARAASLRAYHLWHGDATLNPAALAALLRDPPLQTNTVISYVLEAVQFEALPYAKPRMRTELLDQIPADLRKCRYAYLSKVCGYTN</sequence>
<organism evidence="5 6">
    <name type="scientific">Sporothrix curviconia</name>
    <dbReference type="NCBI Taxonomy" id="1260050"/>
    <lineage>
        <taxon>Eukaryota</taxon>
        <taxon>Fungi</taxon>
        <taxon>Dikarya</taxon>
        <taxon>Ascomycota</taxon>
        <taxon>Pezizomycotina</taxon>
        <taxon>Sordariomycetes</taxon>
        <taxon>Sordariomycetidae</taxon>
        <taxon>Ophiostomatales</taxon>
        <taxon>Ophiostomataceae</taxon>
        <taxon>Sporothrix</taxon>
    </lineage>
</organism>
<feature type="region of interest" description="Disordered" evidence="3">
    <location>
        <begin position="164"/>
        <end position="185"/>
    </location>
</feature>
<feature type="compositionally biased region" description="Low complexity" evidence="3">
    <location>
        <begin position="465"/>
        <end position="479"/>
    </location>
</feature>
<evidence type="ECO:0000256" key="1">
    <source>
        <dbReference type="ARBA" id="ARBA00022722"/>
    </source>
</evidence>
<comment type="caution">
    <text evidence="5">The sequence shown here is derived from an EMBL/GenBank/DDBJ whole genome shotgun (WGS) entry which is preliminary data.</text>
</comment>
<protein>
    <recommendedName>
        <fullName evidence="4">3'-5' exonuclease domain-containing protein</fullName>
    </recommendedName>
</protein>
<dbReference type="EMBL" id="CAWUHB010000020">
    <property type="protein sequence ID" value="CAK7220517.1"/>
    <property type="molecule type" value="Genomic_DNA"/>
</dbReference>
<evidence type="ECO:0000313" key="6">
    <source>
        <dbReference type="Proteomes" id="UP001642405"/>
    </source>
</evidence>
<dbReference type="SMART" id="SM00474">
    <property type="entry name" value="35EXOc"/>
    <property type="match status" value="1"/>
</dbReference>
<keyword evidence="1" id="KW-0540">Nuclease</keyword>
<evidence type="ECO:0000313" key="5">
    <source>
        <dbReference type="EMBL" id="CAK7220517.1"/>
    </source>
</evidence>
<evidence type="ECO:0000256" key="3">
    <source>
        <dbReference type="SAM" id="MobiDB-lite"/>
    </source>
</evidence>
<gene>
    <name evidence="5" type="ORF">SCUCBS95973_004185</name>
</gene>
<feature type="region of interest" description="Disordered" evidence="3">
    <location>
        <begin position="103"/>
        <end position="126"/>
    </location>
</feature>
<evidence type="ECO:0000259" key="4">
    <source>
        <dbReference type="SMART" id="SM00474"/>
    </source>
</evidence>
<accession>A0ABP0BLW6</accession>
<dbReference type="Gene3D" id="3.30.420.10">
    <property type="entry name" value="Ribonuclease H-like superfamily/Ribonuclease H"/>
    <property type="match status" value="1"/>
</dbReference>
<feature type="domain" description="3'-5' exonuclease" evidence="4">
    <location>
        <begin position="192"/>
        <end position="387"/>
    </location>
</feature>
<keyword evidence="2" id="KW-0378">Hydrolase</keyword>
<dbReference type="InterPro" id="IPR012337">
    <property type="entry name" value="RNaseH-like_sf"/>
</dbReference>
<dbReference type="Proteomes" id="UP001642405">
    <property type="component" value="Unassembled WGS sequence"/>
</dbReference>
<dbReference type="PANTHER" id="PTHR13620:SF104">
    <property type="entry name" value="EXONUCLEASE 3'-5' DOMAIN-CONTAINING PROTEIN 2"/>
    <property type="match status" value="1"/>
</dbReference>
<keyword evidence="6" id="KW-1185">Reference proteome</keyword>
<proteinExistence type="predicted"/>
<dbReference type="SUPFAM" id="SSF53098">
    <property type="entry name" value="Ribonuclease H-like"/>
    <property type="match status" value="1"/>
</dbReference>
<name>A0ABP0BLW6_9PEZI</name>
<reference evidence="5 6" key="1">
    <citation type="submission" date="2024-01" db="EMBL/GenBank/DDBJ databases">
        <authorList>
            <person name="Allen C."/>
            <person name="Tagirdzhanova G."/>
        </authorList>
    </citation>
    <scope>NUCLEOTIDE SEQUENCE [LARGE SCALE GENOMIC DNA]</scope>
</reference>
<feature type="compositionally biased region" description="Basic and acidic residues" evidence="3">
    <location>
        <begin position="166"/>
        <end position="177"/>
    </location>
</feature>
<dbReference type="PANTHER" id="PTHR13620">
    <property type="entry name" value="3-5 EXONUCLEASE"/>
    <property type="match status" value="1"/>
</dbReference>
<evidence type="ECO:0000256" key="2">
    <source>
        <dbReference type="ARBA" id="ARBA00022801"/>
    </source>
</evidence>